<accession>A0A8C7AEG1</accession>
<name>A0A8C7AEG1_NEOVI</name>
<evidence type="ECO:0000256" key="1">
    <source>
        <dbReference type="SAM" id="MobiDB-lite"/>
    </source>
</evidence>
<proteinExistence type="predicted"/>
<reference evidence="3" key="2">
    <citation type="submission" date="2025-09" db="UniProtKB">
        <authorList>
            <consortium name="Ensembl"/>
        </authorList>
    </citation>
    <scope>IDENTIFICATION</scope>
</reference>
<dbReference type="Gene3D" id="1.10.287.210">
    <property type="match status" value="1"/>
</dbReference>
<dbReference type="AlphaFoldDB" id="A0A8C7AEG1"/>
<dbReference type="SUPFAM" id="SSF58069">
    <property type="entry name" value="Virus ectodomain"/>
    <property type="match status" value="1"/>
</dbReference>
<feature type="chain" id="PRO_5034298910" description="Endogenous retrovirus group V member 2 Env polyprotein" evidence="2">
    <location>
        <begin position="17"/>
        <end position="514"/>
    </location>
</feature>
<evidence type="ECO:0000313" key="3">
    <source>
        <dbReference type="Ensembl" id="ENSNVIP00000007403.1"/>
    </source>
</evidence>
<dbReference type="PANTHER" id="PTHR10424:SF74">
    <property type="entry name" value="ENDOGENOUS RETROVIRUS GROUP V MEMBER 2 ENV POLYPROTEIN"/>
    <property type="match status" value="1"/>
</dbReference>
<keyword evidence="2" id="KW-0732">Signal</keyword>
<evidence type="ECO:0008006" key="5">
    <source>
        <dbReference type="Google" id="ProtNLM"/>
    </source>
</evidence>
<dbReference type="InterPro" id="IPR018154">
    <property type="entry name" value="TLV/ENV_coat_polyprotein"/>
</dbReference>
<sequence>MKWTLLLALLPGMSWEENNKGGETWRENAFVNISSIVASGNNLSDCWICHLPPQDGVSKLQFVPVNEDITLTLTSGPIRSAAFLVVELDDLNDMKCVGLTDSWNQTGLQVKRPLLCREQGQPCCPCQTRTCLTNVESLPSVYPMSFSLSSSSCTPNQTHWCVDSSLLSQDDKPNFSCTYWKGIATPSWRLTYQTPSAFDSQEGIEEDSELDGGPLDGGPLSPRCKSTPNWGRLLRSWFNSPSPRKACTPPGYLFLCGPPQNKLPYEGSPNSFFSRPLQAVAYSCVDNVHFRGECTLGRLGPKGLGATIYNITSQTRSRRALGRFLAATGEAIGLAAPWRGFAYHETTLKDLTQLIENLATNTGGSLESRQESLDSMANVLDTRLALDYLLAKQGGVCAVVNNTCCAYINSSGEVELNVQETYRRTRWLHGFDNHTAQTMGRSYPLRLQAVFCISTPSSWDVPALLPHPLCKLPGPLFPVLPPWYWGMSLNKHSLNLFLALCQCLFLLRAKEPWG</sequence>
<feature type="signal peptide" evidence="2">
    <location>
        <begin position="1"/>
        <end position="16"/>
    </location>
</feature>
<dbReference type="PANTHER" id="PTHR10424">
    <property type="entry name" value="VIRAL ENVELOPE PROTEIN"/>
    <property type="match status" value="1"/>
</dbReference>
<organism evidence="3 4">
    <name type="scientific">Neovison vison</name>
    <name type="common">American mink</name>
    <name type="synonym">Mustela vison</name>
    <dbReference type="NCBI Taxonomy" id="452646"/>
    <lineage>
        <taxon>Eukaryota</taxon>
        <taxon>Metazoa</taxon>
        <taxon>Chordata</taxon>
        <taxon>Craniata</taxon>
        <taxon>Vertebrata</taxon>
        <taxon>Euteleostomi</taxon>
        <taxon>Mammalia</taxon>
        <taxon>Eutheria</taxon>
        <taxon>Laurasiatheria</taxon>
        <taxon>Carnivora</taxon>
        <taxon>Caniformia</taxon>
        <taxon>Musteloidea</taxon>
        <taxon>Mustelidae</taxon>
        <taxon>Mustelinae</taxon>
        <taxon>Neogale</taxon>
    </lineage>
</organism>
<evidence type="ECO:0000313" key="4">
    <source>
        <dbReference type="Proteomes" id="UP000694425"/>
    </source>
</evidence>
<dbReference type="Proteomes" id="UP000694425">
    <property type="component" value="Unplaced"/>
</dbReference>
<dbReference type="Ensembl" id="ENSNVIT00000008667.1">
    <property type="protein sequence ID" value="ENSNVIP00000007403.1"/>
    <property type="gene ID" value="ENSNVIG00000005898.1"/>
</dbReference>
<protein>
    <recommendedName>
        <fullName evidence="5">Endogenous retrovirus group V member 2 Env polyprotein</fullName>
    </recommendedName>
</protein>
<reference evidence="3" key="1">
    <citation type="submission" date="2025-08" db="UniProtKB">
        <authorList>
            <consortium name="Ensembl"/>
        </authorList>
    </citation>
    <scope>IDENTIFICATION</scope>
</reference>
<evidence type="ECO:0000256" key="2">
    <source>
        <dbReference type="SAM" id="SignalP"/>
    </source>
</evidence>
<dbReference type="GeneTree" id="ENSGT00940000164101"/>
<feature type="compositionally biased region" description="Low complexity" evidence="1">
    <location>
        <begin position="211"/>
        <end position="221"/>
    </location>
</feature>
<keyword evidence="4" id="KW-1185">Reference proteome</keyword>
<feature type="region of interest" description="Disordered" evidence="1">
    <location>
        <begin position="200"/>
        <end position="221"/>
    </location>
</feature>
<dbReference type="Pfam" id="PF00429">
    <property type="entry name" value="TLV_coat"/>
    <property type="match status" value="1"/>
</dbReference>